<dbReference type="PANTHER" id="PTHR43856:SF1">
    <property type="entry name" value="MITOCHONDRIAL CARDIOLIPIN HYDROLASE"/>
    <property type="match status" value="1"/>
</dbReference>
<dbReference type="GO" id="GO:0016891">
    <property type="term" value="F:RNA endonuclease activity producing 5'-phosphomonoesters, hydrolytic mechanism"/>
    <property type="evidence" value="ECO:0007669"/>
    <property type="project" value="TreeGrafter"/>
</dbReference>
<name>A0A2P6CCV6_9FLAO</name>
<evidence type="ECO:0000313" key="8">
    <source>
        <dbReference type="EMBL" id="PQJ72746.1"/>
    </source>
</evidence>
<evidence type="ECO:0000256" key="2">
    <source>
        <dbReference type="ARBA" id="ARBA00008664"/>
    </source>
</evidence>
<evidence type="ECO:0000256" key="4">
    <source>
        <dbReference type="ARBA" id="ARBA00022801"/>
    </source>
</evidence>
<dbReference type="AlphaFoldDB" id="A0A2P6CCV6"/>
<evidence type="ECO:0000256" key="1">
    <source>
        <dbReference type="ARBA" id="ARBA00000798"/>
    </source>
</evidence>
<sequence>MKELIYKKSFENKKILKNIFIPTEKKWISTENNNLSVMESGKNGVLFHKIITVIELAQEMICLQSFLIQDTQIIDALLKAKQERDVRVFIMGCAEAKLKFNPYEEEDSFITKEYKTMLEEKFKNNFVHRQAGNLHAKFILIDPKKNPKGYIFTGNFNKKPFYENPELAVELSIAKTKELFQVFVHHFWNHTTDEQTQSSQFDKVKPINRFETVQPKEILLTSPNKELSKLKTTLLKAVSKAEQEIQFSTFGLDINHKLSQCILDKLKTGVKVTVFCRPRLKTIKDHIEVLAKHGAKVFCHPLIHAKSIIIDNKEAYVFSANFEEHGMDTGFEVGLKLIVEQKNDLLKIYETWKNTFPYEYFYERKLAKIDSYQKLDSTSKLEPIIKINEENIDRKKHHVKTLNKLLTLLSIKEPKDSLFKIETVEVIAQLETVDKYTKIETINAESEIVEIKTGKNKKQKTEKALLLNTSKISNIRNFLYKLNKLDKNIKVYAK</sequence>
<accession>A0A2P6CCV6</accession>
<dbReference type="PROSITE" id="PS50035">
    <property type="entry name" value="PLD"/>
    <property type="match status" value="1"/>
</dbReference>
<reference evidence="8 9" key="1">
    <citation type="submission" date="2016-12" db="EMBL/GenBank/DDBJ databases">
        <title>Trade-off between light-utilization and light-protection in marine flavobacteria.</title>
        <authorList>
            <person name="Kumagai Y."/>
            <person name="Yoshizawa S."/>
            <person name="Kogure K."/>
            <person name="Iwasaki W."/>
        </authorList>
    </citation>
    <scope>NUCLEOTIDE SEQUENCE [LARGE SCALE GENOMIC DNA]</scope>
    <source>
        <strain evidence="8 9">KCTC 12100</strain>
    </source>
</reference>
<keyword evidence="4" id="KW-0378">Hydrolase</keyword>
<evidence type="ECO:0000259" key="7">
    <source>
        <dbReference type="PROSITE" id="PS50035"/>
    </source>
</evidence>
<dbReference type="RefSeq" id="WP_105048407.1">
    <property type="nucleotide sequence ID" value="NZ_CP150661.1"/>
</dbReference>
<dbReference type="InterPro" id="IPR001736">
    <property type="entry name" value="PLipase_D/transphosphatidylase"/>
</dbReference>
<evidence type="ECO:0000256" key="3">
    <source>
        <dbReference type="ARBA" id="ARBA00012027"/>
    </source>
</evidence>
<dbReference type="Proteomes" id="UP000247345">
    <property type="component" value="Unassembled WGS sequence"/>
</dbReference>
<keyword evidence="6" id="KW-0443">Lipid metabolism</keyword>
<comment type="catalytic activity">
    <reaction evidence="1">
        <text>a 1,2-diacyl-sn-glycero-3-phosphocholine + H2O = a 1,2-diacyl-sn-glycero-3-phosphate + choline + H(+)</text>
        <dbReference type="Rhea" id="RHEA:14445"/>
        <dbReference type="ChEBI" id="CHEBI:15354"/>
        <dbReference type="ChEBI" id="CHEBI:15377"/>
        <dbReference type="ChEBI" id="CHEBI:15378"/>
        <dbReference type="ChEBI" id="CHEBI:57643"/>
        <dbReference type="ChEBI" id="CHEBI:58608"/>
        <dbReference type="EC" id="3.1.4.4"/>
    </reaction>
</comment>
<protein>
    <recommendedName>
        <fullName evidence="3">phospholipase D</fullName>
        <ecNumber evidence="3">3.1.4.4</ecNumber>
    </recommendedName>
</protein>
<dbReference type="EC" id="3.1.4.4" evidence="3"/>
<evidence type="ECO:0000256" key="5">
    <source>
        <dbReference type="ARBA" id="ARBA00022963"/>
    </source>
</evidence>
<dbReference type="GO" id="GO:0004630">
    <property type="term" value="F:phospholipase D activity"/>
    <property type="evidence" value="ECO:0007669"/>
    <property type="project" value="UniProtKB-EC"/>
</dbReference>
<evidence type="ECO:0000256" key="6">
    <source>
        <dbReference type="ARBA" id="ARBA00023098"/>
    </source>
</evidence>
<organism evidence="8 9">
    <name type="scientific">Polaribacter butkevichii</name>
    <dbReference type="NCBI Taxonomy" id="218490"/>
    <lineage>
        <taxon>Bacteria</taxon>
        <taxon>Pseudomonadati</taxon>
        <taxon>Bacteroidota</taxon>
        <taxon>Flavobacteriia</taxon>
        <taxon>Flavobacteriales</taxon>
        <taxon>Flavobacteriaceae</taxon>
    </lineage>
</organism>
<evidence type="ECO:0000313" key="9">
    <source>
        <dbReference type="Proteomes" id="UP000247345"/>
    </source>
</evidence>
<comment type="caution">
    <text evidence="8">The sequence shown here is derived from an EMBL/GenBank/DDBJ whole genome shotgun (WGS) entry which is preliminary data.</text>
</comment>
<gene>
    <name evidence="8" type="ORF">BTO14_05505</name>
</gene>
<dbReference type="GO" id="GO:0016042">
    <property type="term" value="P:lipid catabolic process"/>
    <property type="evidence" value="ECO:0007669"/>
    <property type="project" value="UniProtKB-KW"/>
</dbReference>
<dbReference type="OrthoDB" id="9762009at2"/>
<comment type="similarity">
    <text evidence="2">Belongs to the phospholipase D family.</text>
</comment>
<dbReference type="SUPFAM" id="SSF56024">
    <property type="entry name" value="Phospholipase D/nuclease"/>
    <property type="match status" value="2"/>
</dbReference>
<dbReference type="Pfam" id="PF13091">
    <property type="entry name" value="PLDc_2"/>
    <property type="match status" value="2"/>
</dbReference>
<dbReference type="InterPro" id="IPR025202">
    <property type="entry name" value="PLD-like_dom"/>
</dbReference>
<dbReference type="EMBL" id="MSCK01000001">
    <property type="protein sequence ID" value="PQJ72746.1"/>
    <property type="molecule type" value="Genomic_DNA"/>
</dbReference>
<keyword evidence="9" id="KW-1185">Reference proteome</keyword>
<dbReference type="PANTHER" id="PTHR43856">
    <property type="entry name" value="CARDIOLIPIN HYDROLASE"/>
    <property type="match status" value="1"/>
</dbReference>
<dbReference type="Gene3D" id="3.30.870.10">
    <property type="entry name" value="Endonuclease Chain A"/>
    <property type="match status" value="2"/>
</dbReference>
<dbReference type="GO" id="GO:0006793">
    <property type="term" value="P:phosphorus metabolic process"/>
    <property type="evidence" value="ECO:0007669"/>
    <property type="project" value="UniProtKB-ARBA"/>
</dbReference>
<proteinExistence type="inferred from homology"/>
<keyword evidence="5" id="KW-0442">Lipid degradation</keyword>
<feature type="domain" description="PLD phosphodiesterase" evidence="7">
    <location>
        <begin position="299"/>
        <end position="326"/>
    </location>
</feature>
<dbReference type="InterPro" id="IPR051406">
    <property type="entry name" value="PLD_domain"/>
</dbReference>